<evidence type="ECO:0000259" key="1">
    <source>
        <dbReference type="Pfam" id="PF19263"/>
    </source>
</evidence>
<dbReference type="RefSeq" id="WP_136081969.1">
    <property type="nucleotide sequence ID" value="NZ_CAAHFG010000003.1"/>
</dbReference>
<proteinExistence type="predicted"/>
<dbReference type="Pfam" id="PF19263">
    <property type="entry name" value="DUF5906"/>
    <property type="match status" value="1"/>
</dbReference>
<dbReference type="Proteomes" id="UP000366872">
    <property type="component" value="Unassembled WGS sequence"/>
</dbReference>
<name>A0A6C2U8N1_PONDE</name>
<gene>
    <name evidence="2" type="ORF">PDESU_05059</name>
</gene>
<evidence type="ECO:0000313" key="3">
    <source>
        <dbReference type="Proteomes" id="UP000366872"/>
    </source>
</evidence>
<dbReference type="EMBL" id="CAAHFG010000003">
    <property type="protein sequence ID" value="VGO16468.1"/>
    <property type="molecule type" value="Genomic_DNA"/>
</dbReference>
<sequence length="737" mass="83173">MFYAIPNLSSSRTVECTPWETTTTAPPKARWNNPSVEHTFYSGYEGLVAGARIDSKNNPAVMLHWIVADYDGNIDEHMRDSVLERCVDFRPQYICRTFSGGARLLWKLEFPLPLHNNELSKKLMRYIRKKLRLSKLLVGLDAEALEDPCKYYEAGTDWEKLSDDEIPSAFMMQWAIESTHNYAWPKLGPVIPMDVLEEEVHRQYPGRWKGLFDFGARSTRFWDPDADNETAAIVRESGMQCFTGGQAFVPWASILGRKFVKQFVADRIGGSIAYIYFDGRECWMQLPDGNWESYCKSDMAMILKVDRGLRGSPARGENYSEVEQALTRIMQHQRIACAAPLVHRPKGIVMIGSDRVLNTSTINVLQPAEVVAGGGVPGSSAPQCTAGGPPATVAEGRDLGSPPNAPALTPSACPYPWLHNFFTGFFDPPEQLDYFYAWLQRWYQSALDGRMLPGQASFFAGVPNTGKTLLSNVILSRIFGGHIDASSFLSGDDNFNSHLFTSAVWAVDDVVPLTDNKSHLKFSALIKKMAANRTFSVREKYRVDKLIEWNGRVVVTCNTDPESIRILPDVDLSNRDKINLFRVSERDTFTFPRDVESIIATELPFFLRWLLDWQPPDEVIGDTRYGVRTYCEDSLFEAARHSSSAYSFLEVLLKFFEGQVEDIWEGSATDLLTAMLNDTDGLAGIASKYTTRQVGRELSKLFSQGYPITQRRHEFKRVWCIDIKNLMNGGESNVVPF</sequence>
<reference evidence="2 3" key="1">
    <citation type="submission" date="2019-04" db="EMBL/GenBank/DDBJ databases">
        <authorList>
            <person name="Van Vliet M D."/>
        </authorList>
    </citation>
    <scope>NUCLEOTIDE SEQUENCE [LARGE SCALE GENOMIC DNA]</scope>
    <source>
        <strain evidence="2 3">F1</strain>
    </source>
</reference>
<protein>
    <recommendedName>
        <fullName evidence="1">NrS-1 polymerase-like helicase domain-containing protein</fullName>
    </recommendedName>
</protein>
<dbReference type="InterPro" id="IPR027417">
    <property type="entry name" value="P-loop_NTPase"/>
</dbReference>
<feature type="domain" description="NrS-1 polymerase-like helicase" evidence="1">
    <location>
        <begin position="461"/>
        <end position="562"/>
    </location>
</feature>
<dbReference type="AlphaFoldDB" id="A0A6C2U8N1"/>
<dbReference type="InterPro" id="IPR045455">
    <property type="entry name" value="NrS-1_pol-like_helicase"/>
</dbReference>
<keyword evidence="3" id="KW-1185">Reference proteome</keyword>
<evidence type="ECO:0000313" key="2">
    <source>
        <dbReference type="EMBL" id="VGO16468.1"/>
    </source>
</evidence>
<organism evidence="2 3">
    <name type="scientific">Pontiella desulfatans</name>
    <dbReference type="NCBI Taxonomy" id="2750659"/>
    <lineage>
        <taxon>Bacteria</taxon>
        <taxon>Pseudomonadati</taxon>
        <taxon>Kiritimatiellota</taxon>
        <taxon>Kiritimatiellia</taxon>
        <taxon>Kiritimatiellales</taxon>
        <taxon>Pontiellaceae</taxon>
        <taxon>Pontiella</taxon>
    </lineage>
</organism>
<accession>A0A6C2U8N1</accession>
<dbReference type="Gene3D" id="3.40.50.300">
    <property type="entry name" value="P-loop containing nucleotide triphosphate hydrolases"/>
    <property type="match status" value="1"/>
</dbReference>